<evidence type="ECO:0000256" key="1">
    <source>
        <dbReference type="ARBA" id="ARBA00001933"/>
    </source>
</evidence>
<dbReference type="Pfam" id="PF00291">
    <property type="entry name" value="PALP"/>
    <property type="match status" value="1"/>
</dbReference>
<evidence type="ECO:0000256" key="5">
    <source>
        <dbReference type="ARBA" id="ARBA00023239"/>
    </source>
</evidence>
<dbReference type="GO" id="GO:0006565">
    <property type="term" value="P:L-serine catabolic process"/>
    <property type="evidence" value="ECO:0007669"/>
    <property type="project" value="TreeGrafter"/>
</dbReference>
<dbReference type="EC" id="4.2.3.1" evidence="7 8"/>
<name>A0A1F7WJH9_9BACT</name>
<comment type="catalytic activity">
    <reaction evidence="6 8">
        <text>O-phospho-L-homoserine + H2O = L-threonine + phosphate</text>
        <dbReference type="Rhea" id="RHEA:10840"/>
        <dbReference type="ChEBI" id="CHEBI:15377"/>
        <dbReference type="ChEBI" id="CHEBI:43474"/>
        <dbReference type="ChEBI" id="CHEBI:57590"/>
        <dbReference type="ChEBI" id="CHEBI:57926"/>
        <dbReference type="EC" id="4.2.3.1"/>
    </reaction>
</comment>
<comment type="caution">
    <text evidence="12">The sequence shown here is derived from an EMBL/GenBank/DDBJ whole genome shotgun (WGS) entry which is preliminary data.</text>
</comment>
<dbReference type="SUPFAM" id="SSF53686">
    <property type="entry name" value="Tryptophan synthase beta subunit-like PLP-dependent enzymes"/>
    <property type="match status" value="1"/>
</dbReference>
<evidence type="ECO:0000256" key="2">
    <source>
        <dbReference type="ARBA" id="ARBA00005517"/>
    </source>
</evidence>
<dbReference type="InterPro" id="IPR050147">
    <property type="entry name" value="Ser/Thr_Dehydratase"/>
</dbReference>
<dbReference type="STRING" id="1817813.A2008_09495"/>
<keyword evidence="5 8" id="KW-0456">Lyase</keyword>
<evidence type="ECO:0000313" key="13">
    <source>
        <dbReference type="Proteomes" id="UP000178735"/>
    </source>
</evidence>
<feature type="domain" description="Tryptophan synthase beta chain-like PALP" evidence="11">
    <location>
        <begin position="84"/>
        <end position="385"/>
    </location>
</feature>
<comment type="pathway">
    <text evidence="8">Amino-acid biosynthesis; L-threonine biosynthesis; L-threonine from L-aspartate: step 5/5.</text>
</comment>
<sequence>MKMIQKIQHLKCVLCGRRFGQDEVMYTCPDCGPFGLLNVIYNYSDIKKNFEKKLSKPPAVNENNIWRYIDILPVAEDSPRTNLRVGMTPYYKPERLAKFLGHEKLFVKDDGQNPTASFKDRASAVGVAKAFELKKEIITCASTGNAASSLAGICASMGLKSYIFVPKTAPIAKIAQLLLFGANVFMVDGNYDQAFDLCMQASEEFGWYNRNTGYNPYLLEGKKTCALEIYEQSKGDMPDYVFVSVGDGCIIGGIYKGFYDLMNLGLIEKAPKLIGVQAEGSNPFVRAFRDNRSRKLVDMTPQTVADSISVGIPRASHQGLNAVYATEGEFIDVTDAEILEALKTLPRYAGVFGEPAGVTSLAGFIKMKKEGRVPENASCAVVITGNGLKDISTAISCVKQAPVIEPTLKAVKAALKI</sequence>
<evidence type="ECO:0000256" key="9">
    <source>
        <dbReference type="PIRSR" id="PIRSR038945-1"/>
    </source>
</evidence>
<dbReference type="NCBIfam" id="TIGR00260">
    <property type="entry name" value="thrC"/>
    <property type="match status" value="1"/>
</dbReference>
<feature type="binding site" evidence="9">
    <location>
        <position position="145"/>
    </location>
    <ligand>
        <name>pyridoxal 5'-phosphate</name>
        <dbReference type="ChEBI" id="CHEBI:597326"/>
    </ligand>
</feature>
<evidence type="ECO:0000313" key="12">
    <source>
        <dbReference type="EMBL" id="OGM02569.1"/>
    </source>
</evidence>
<protein>
    <recommendedName>
        <fullName evidence="3 7">Threonine synthase</fullName>
        <ecNumber evidence="7 8">4.2.3.1</ecNumber>
    </recommendedName>
</protein>
<dbReference type="GO" id="GO:0004794">
    <property type="term" value="F:threonine deaminase activity"/>
    <property type="evidence" value="ECO:0007669"/>
    <property type="project" value="TreeGrafter"/>
</dbReference>
<reference evidence="12 13" key="1">
    <citation type="journal article" date="2016" name="Nat. Commun.">
        <title>Thousands of microbial genomes shed light on interconnected biogeochemical processes in an aquifer system.</title>
        <authorList>
            <person name="Anantharaman K."/>
            <person name="Brown C.T."/>
            <person name="Hug L.A."/>
            <person name="Sharon I."/>
            <person name="Castelle C.J."/>
            <person name="Probst A.J."/>
            <person name="Thomas B.C."/>
            <person name="Singh A."/>
            <person name="Wilkins M.J."/>
            <person name="Karaoz U."/>
            <person name="Brodie E.L."/>
            <person name="Williams K.H."/>
            <person name="Hubbard S.S."/>
            <person name="Banfield J.F."/>
        </authorList>
    </citation>
    <scope>NUCLEOTIDE SEQUENCE [LARGE SCALE GENOMIC DNA]</scope>
</reference>
<dbReference type="AlphaFoldDB" id="A0A1F7WJH9"/>
<keyword evidence="8" id="KW-0791">Threonine biosynthesis</keyword>
<dbReference type="InterPro" id="IPR026260">
    <property type="entry name" value="Thr_Synthase_bac/arc"/>
</dbReference>
<dbReference type="InterPro" id="IPR036052">
    <property type="entry name" value="TrpB-like_PALP_sf"/>
</dbReference>
<evidence type="ECO:0000256" key="8">
    <source>
        <dbReference type="PIRNR" id="PIRNR038945"/>
    </source>
</evidence>
<feature type="modified residue" description="N6-(pyridoxal phosphate)lysine" evidence="10">
    <location>
        <position position="119"/>
    </location>
</feature>
<keyword evidence="4 8" id="KW-0663">Pyridoxal phosphate</keyword>
<dbReference type="Gene3D" id="3.40.50.1100">
    <property type="match status" value="2"/>
</dbReference>
<dbReference type="UniPathway" id="UPA00050">
    <property type="reaction ID" value="UER00065"/>
</dbReference>
<evidence type="ECO:0000259" key="11">
    <source>
        <dbReference type="Pfam" id="PF00291"/>
    </source>
</evidence>
<dbReference type="EMBL" id="MGFH01000206">
    <property type="protein sequence ID" value="OGM02569.1"/>
    <property type="molecule type" value="Genomic_DNA"/>
</dbReference>
<comment type="similarity">
    <text evidence="2 8">Belongs to the threonine synthase family.</text>
</comment>
<dbReference type="GO" id="GO:0003941">
    <property type="term" value="F:L-serine ammonia-lyase activity"/>
    <property type="evidence" value="ECO:0007669"/>
    <property type="project" value="TreeGrafter"/>
</dbReference>
<feature type="binding site" evidence="9">
    <location>
        <position position="384"/>
    </location>
    <ligand>
        <name>pyridoxal 5'-phosphate</name>
        <dbReference type="ChEBI" id="CHEBI:597326"/>
    </ligand>
</feature>
<dbReference type="GO" id="GO:0009097">
    <property type="term" value="P:isoleucine biosynthetic process"/>
    <property type="evidence" value="ECO:0007669"/>
    <property type="project" value="TreeGrafter"/>
</dbReference>
<dbReference type="InterPro" id="IPR001926">
    <property type="entry name" value="TrpB-like_PALP"/>
</dbReference>
<comment type="function">
    <text evidence="8">Catalyzes the gamma-elimination of phosphate from L-phosphohomoserine and the beta-addition of water to produce L-threonine.</text>
</comment>
<evidence type="ECO:0000256" key="3">
    <source>
        <dbReference type="ARBA" id="ARBA00018679"/>
    </source>
</evidence>
<proteinExistence type="inferred from homology"/>
<evidence type="ECO:0000256" key="4">
    <source>
        <dbReference type="ARBA" id="ARBA00022898"/>
    </source>
</evidence>
<keyword evidence="8" id="KW-0028">Amino-acid biosynthesis</keyword>
<dbReference type="InterPro" id="IPR004450">
    <property type="entry name" value="Thr_synthase-like"/>
</dbReference>
<organism evidence="12 13">
    <name type="scientific">Candidatus Wallbacteria bacterium GWC2_49_35</name>
    <dbReference type="NCBI Taxonomy" id="1817813"/>
    <lineage>
        <taxon>Bacteria</taxon>
        <taxon>Candidatus Walliibacteriota</taxon>
    </lineage>
</organism>
<dbReference type="PANTHER" id="PTHR48078">
    <property type="entry name" value="THREONINE DEHYDRATASE, MITOCHONDRIAL-RELATED"/>
    <property type="match status" value="1"/>
</dbReference>
<dbReference type="GO" id="GO:0006567">
    <property type="term" value="P:L-threonine catabolic process"/>
    <property type="evidence" value="ECO:0007669"/>
    <property type="project" value="TreeGrafter"/>
</dbReference>
<gene>
    <name evidence="12" type="ORF">A2008_09495</name>
</gene>
<comment type="cofactor">
    <cofactor evidence="1 8 9">
        <name>pyridoxal 5'-phosphate</name>
        <dbReference type="ChEBI" id="CHEBI:597326"/>
    </cofactor>
</comment>
<evidence type="ECO:0000256" key="10">
    <source>
        <dbReference type="PIRSR" id="PIRSR038945-2"/>
    </source>
</evidence>
<dbReference type="PANTHER" id="PTHR48078:SF6">
    <property type="entry name" value="L-THREONINE DEHYDRATASE CATABOLIC TDCB"/>
    <property type="match status" value="1"/>
</dbReference>
<dbReference type="GO" id="GO:0004795">
    <property type="term" value="F:threonine synthase activity"/>
    <property type="evidence" value="ECO:0007669"/>
    <property type="project" value="UniProtKB-UniRule"/>
</dbReference>
<evidence type="ECO:0000256" key="6">
    <source>
        <dbReference type="ARBA" id="ARBA00049144"/>
    </source>
</evidence>
<evidence type="ECO:0000256" key="7">
    <source>
        <dbReference type="NCBIfam" id="TIGR00260"/>
    </source>
</evidence>
<dbReference type="PIRSF" id="PIRSF038945">
    <property type="entry name" value="Thr_synthase"/>
    <property type="match status" value="1"/>
</dbReference>
<dbReference type="GO" id="GO:0009088">
    <property type="term" value="P:threonine biosynthetic process"/>
    <property type="evidence" value="ECO:0007669"/>
    <property type="project" value="UniProtKB-UniRule"/>
</dbReference>
<dbReference type="Proteomes" id="UP000178735">
    <property type="component" value="Unassembled WGS sequence"/>
</dbReference>
<dbReference type="CDD" id="cd01563">
    <property type="entry name" value="Thr-synth_1"/>
    <property type="match status" value="1"/>
</dbReference>
<accession>A0A1F7WJH9</accession>